<dbReference type="OrthoDB" id="9794448at2"/>
<sequence>MANLPLDLLELIDRSFMLHAGYLLPVPAGVNNRYQWLHTQAPYSLLAHDNSDDPKFIYANQQALRCFKYSEEEFIGLPSRFSAAETDRPARQVLLLTVREKGIAGNYTGPRIDKFNQSFTIYDGIVWQICQQQEVIGQAALFWPDDLERPDWFQADR</sequence>
<dbReference type="Proteomes" id="UP000268615">
    <property type="component" value="Unassembled WGS sequence"/>
</dbReference>
<dbReference type="RefSeq" id="WP_124024104.1">
    <property type="nucleotide sequence ID" value="NZ_RPOH01000036.1"/>
</dbReference>
<evidence type="ECO:0000259" key="1">
    <source>
        <dbReference type="Pfam" id="PF08670"/>
    </source>
</evidence>
<reference evidence="2 3" key="1">
    <citation type="submission" date="2018-11" db="EMBL/GenBank/DDBJ databases">
        <title>Draft genome sequence of Buttiauxella warmboldiae CCUG 35512.</title>
        <authorList>
            <person name="Salva-Serra F."/>
            <person name="Marathe N."/>
            <person name="Moore E."/>
            <person name="Svensson L."/>
            <person name="Engstrom-Jakobsson H."/>
        </authorList>
    </citation>
    <scope>NUCLEOTIDE SEQUENCE [LARGE SCALE GENOMIC DNA]</scope>
    <source>
        <strain evidence="2 3">CCUG 35512</strain>
    </source>
</reference>
<keyword evidence="3" id="KW-1185">Reference proteome</keyword>
<feature type="domain" description="MEKHLA" evidence="1">
    <location>
        <begin position="8"/>
        <end position="142"/>
    </location>
</feature>
<dbReference type="AlphaFoldDB" id="A0A3N5EAY5"/>
<comment type="caution">
    <text evidence="2">The sequence shown here is derived from an EMBL/GenBank/DDBJ whole genome shotgun (WGS) entry which is preliminary data.</text>
</comment>
<evidence type="ECO:0000313" key="3">
    <source>
        <dbReference type="Proteomes" id="UP000268615"/>
    </source>
</evidence>
<dbReference type="Gene3D" id="3.30.450.20">
    <property type="entry name" value="PAS domain"/>
    <property type="match status" value="1"/>
</dbReference>
<dbReference type="InterPro" id="IPR013978">
    <property type="entry name" value="MEKHLA"/>
</dbReference>
<organism evidence="2 3">
    <name type="scientific">Buttiauxella warmboldiae</name>
    <dbReference type="NCBI Taxonomy" id="82993"/>
    <lineage>
        <taxon>Bacteria</taxon>
        <taxon>Pseudomonadati</taxon>
        <taxon>Pseudomonadota</taxon>
        <taxon>Gammaproteobacteria</taxon>
        <taxon>Enterobacterales</taxon>
        <taxon>Enterobacteriaceae</taxon>
        <taxon>Buttiauxella</taxon>
    </lineage>
</organism>
<name>A0A3N5EAY5_9ENTR</name>
<dbReference type="Pfam" id="PF08670">
    <property type="entry name" value="MEKHLA"/>
    <property type="match status" value="1"/>
</dbReference>
<dbReference type="EMBL" id="RPOH01000036">
    <property type="protein sequence ID" value="RPH27802.1"/>
    <property type="molecule type" value="Genomic_DNA"/>
</dbReference>
<gene>
    <name evidence="2" type="ORF">EHN07_10565</name>
</gene>
<proteinExistence type="predicted"/>
<protein>
    <submittedName>
        <fullName evidence="2">MEKHLA domain-containing protein</fullName>
    </submittedName>
</protein>
<dbReference type="InterPro" id="IPR035965">
    <property type="entry name" value="PAS-like_dom_sf"/>
</dbReference>
<evidence type="ECO:0000313" key="2">
    <source>
        <dbReference type="EMBL" id="RPH27802.1"/>
    </source>
</evidence>
<dbReference type="SUPFAM" id="SSF55785">
    <property type="entry name" value="PYP-like sensor domain (PAS domain)"/>
    <property type="match status" value="1"/>
</dbReference>
<accession>A0A3N5EAY5</accession>